<dbReference type="AlphaFoldDB" id="G8C0E8"/>
<keyword evidence="8" id="KW-0496">Mitochondrion</keyword>
<dbReference type="PANTHER" id="PTHR43757:SF2">
    <property type="entry name" value="AMINOMETHYLTRANSFERASE, MITOCHONDRIAL"/>
    <property type="match status" value="1"/>
</dbReference>
<dbReference type="Gene3D" id="2.40.30.110">
    <property type="entry name" value="Aminomethyltransferase beta-barrel domains"/>
    <property type="match status" value="1"/>
</dbReference>
<dbReference type="InterPro" id="IPR029043">
    <property type="entry name" value="GcvT/YgfZ_C"/>
</dbReference>
<dbReference type="InterPro" id="IPR027266">
    <property type="entry name" value="TrmE/GcvT-like"/>
</dbReference>
<dbReference type="InterPro" id="IPR013977">
    <property type="entry name" value="GcvT_C"/>
</dbReference>
<dbReference type="EMBL" id="HE612868">
    <property type="protein sequence ID" value="CCE65663.1"/>
    <property type="molecule type" value="Genomic_DNA"/>
</dbReference>
<dbReference type="eggNOG" id="KOG2770">
    <property type="taxonomic scope" value="Eukaryota"/>
</dbReference>
<dbReference type="Gene3D" id="3.30.70.1400">
    <property type="entry name" value="Aminomethyltransferase beta-barrel domains"/>
    <property type="match status" value="1"/>
</dbReference>
<dbReference type="KEGG" id="tpf:TPHA_0M00880"/>
<dbReference type="Pfam" id="PF08669">
    <property type="entry name" value="GCV_T_C"/>
    <property type="match status" value="1"/>
</dbReference>
<dbReference type="GO" id="GO:0006546">
    <property type="term" value="P:glycine catabolic process"/>
    <property type="evidence" value="ECO:0007669"/>
    <property type="project" value="InterPro"/>
</dbReference>
<proteinExistence type="inferred from homology"/>
<feature type="domain" description="Aminomethyltransferase C-terminal" evidence="10">
    <location>
        <begin position="319"/>
        <end position="390"/>
    </location>
</feature>
<dbReference type="PIRSF" id="PIRSF006487">
    <property type="entry name" value="GcvT"/>
    <property type="match status" value="1"/>
</dbReference>
<reference evidence="11 12" key="1">
    <citation type="journal article" date="2011" name="Proc. Natl. Acad. Sci. U.S.A.">
        <title>Evolutionary erosion of yeast sex chromosomes by mating-type switching accidents.</title>
        <authorList>
            <person name="Gordon J.L."/>
            <person name="Armisen D."/>
            <person name="Proux-Wera E."/>
            <person name="Oheigeartaigh S.S."/>
            <person name="Byrne K.P."/>
            <person name="Wolfe K.H."/>
        </authorList>
    </citation>
    <scope>NUCLEOTIDE SEQUENCE [LARGE SCALE GENOMIC DNA]</scope>
    <source>
        <strain evidence="12">ATCC 24235 / CBS 4417 / NBRC 1672 / NRRL Y-8282 / UCD 70-5</strain>
    </source>
</reference>
<dbReference type="GeneID" id="11531844"/>
<dbReference type="InterPro" id="IPR028896">
    <property type="entry name" value="GcvT/YgfZ/DmdA"/>
</dbReference>
<dbReference type="PANTHER" id="PTHR43757">
    <property type="entry name" value="AMINOMETHYLTRANSFERASE"/>
    <property type="match status" value="1"/>
</dbReference>
<comment type="catalytic activity">
    <reaction evidence="6 8">
        <text>N(6)-[(R)-S(8)-aminomethyldihydrolipoyl]-L-lysyl-[protein] + (6S)-5,6,7,8-tetrahydrofolate = N(6)-[(R)-dihydrolipoyl]-L-lysyl-[protein] + (6R)-5,10-methylene-5,6,7,8-tetrahydrofolate + NH4(+)</text>
        <dbReference type="Rhea" id="RHEA:16945"/>
        <dbReference type="Rhea" id="RHEA-COMP:10475"/>
        <dbReference type="Rhea" id="RHEA-COMP:10492"/>
        <dbReference type="ChEBI" id="CHEBI:15636"/>
        <dbReference type="ChEBI" id="CHEBI:28938"/>
        <dbReference type="ChEBI" id="CHEBI:57453"/>
        <dbReference type="ChEBI" id="CHEBI:83100"/>
        <dbReference type="ChEBI" id="CHEBI:83143"/>
        <dbReference type="EC" id="2.1.2.10"/>
    </reaction>
</comment>
<evidence type="ECO:0000256" key="1">
    <source>
        <dbReference type="ARBA" id="ARBA00008609"/>
    </source>
</evidence>
<evidence type="ECO:0000313" key="11">
    <source>
        <dbReference type="EMBL" id="CCE65663.1"/>
    </source>
</evidence>
<dbReference type="NCBIfam" id="TIGR00528">
    <property type="entry name" value="gcvT"/>
    <property type="match status" value="1"/>
</dbReference>
<evidence type="ECO:0000256" key="4">
    <source>
        <dbReference type="ARBA" id="ARBA00022679"/>
    </source>
</evidence>
<keyword evidence="8" id="KW-0809">Transit peptide</keyword>
<dbReference type="GO" id="GO:0008483">
    <property type="term" value="F:transaminase activity"/>
    <property type="evidence" value="ECO:0007669"/>
    <property type="project" value="UniProtKB-KW"/>
</dbReference>
<dbReference type="Gene3D" id="3.30.1360.120">
    <property type="entry name" value="Probable tRNA modification gtpase trme, domain 1"/>
    <property type="match status" value="1"/>
</dbReference>
<comment type="similarity">
    <text evidence="1 8">Belongs to the GcvT family.</text>
</comment>
<keyword evidence="12" id="KW-1185">Reference proteome</keyword>
<dbReference type="OrthoDB" id="10263536at2759"/>
<keyword evidence="3 8" id="KW-0032">Aminotransferase</keyword>
<dbReference type="STRING" id="1071381.G8C0E8"/>
<dbReference type="FunFam" id="3.30.70.1400:FF:000001">
    <property type="entry name" value="Aminomethyltransferase"/>
    <property type="match status" value="1"/>
</dbReference>
<dbReference type="RefSeq" id="XP_003688097.1">
    <property type="nucleotide sequence ID" value="XM_003688049.1"/>
</dbReference>
<feature type="binding site" evidence="7">
    <location>
        <position position="217"/>
    </location>
    <ligand>
        <name>substrate</name>
    </ligand>
</feature>
<feature type="domain" description="GCVT N-terminal" evidence="9">
    <location>
        <begin position="22"/>
        <end position="278"/>
    </location>
</feature>
<dbReference type="InterPro" id="IPR006223">
    <property type="entry name" value="GcvT"/>
</dbReference>
<evidence type="ECO:0000256" key="8">
    <source>
        <dbReference type="RuleBase" id="RU003981"/>
    </source>
</evidence>
<name>G8C0E8_TETPH</name>
<dbReference type="OMA" id="MPVQYPA"/>
<dbReference type="Proteomes" id="UP000005666">
    <property type="component" value="Chromosome 13"/>
</dbReference>
<organism evidence="11 12">
    <name type="scientific">Tetrapisispora phaffii (strain ATCC 24235 / CBS 4417 / NBRC 1672 / NRRL Y-8282 / UCD 70-5)</name>
    <name type="common">Yeast</name>
    <name type="synonym">Fabospora phaffii</name>
    <dbReference type="NCBI Taxonomy" id="1071381"/>
    <lineage>
        <taxon>Eukaryota</taxon>
        <taxon>Fungi</taxon>
        <taxon>Dikarya</taxon>
        <taxon>Ascomycota</taxon>
        <taxon>Saccharomycotina</taxon>
        <taxon>Saccharomycetes</taxon>
        <taxon>Saccharomycetales</taxon>
        <taxon>Saccharomycetaceae</taxon>
        <taxon>Tetrapisispora</taxon>
    </lineage>
</organism>
<dbReference type="EC" id="2.1.2.10" evidence="2 8"/>
<dbReference type="GO" id="GO:0006730">
    <property type="term" value="P:one-carbon metabolic process"/>
    <property type="evidence" value="ECO:0007669"/>
    <property type="project" value="EnsemblFungi"/>
</dbReference>
<dbReference type="SUPFAM" id="SSF103025">
    <property type="entry name" value="Folate-binding domain"/>
    <property type="match status" value="1"/>
</dbReference>
<dbReference type="GO" id="GO:0005960">
    <property type="term" value="C:glycine cleavage complex"/>
    <property type="evidence" value="ECO:0007669"/>
    <property type="project" value="EnsemblFungi"/>
</dbReference>
<dbReference type="InterPro" id="IPR006222">
    <property type="entry name" value="GCVT_N"/>
</dbReference>
<dbReference type="Pfam" id="PF01571">
    <property type="entry name" value="GCV_T"/>
    <property type="match status" value="1"/>
</dbReference>
<protein>
    <recommendedName>
        <fullName evidence="2 8">Aminomethyltransferase</fullName>
        <ecNumber evidence="2 8">2.1.2.10</ecNumber>
    </recommendedName>
    <alternativeName>
        <fullName evidence="5 8">Glycine cleavage system T protein</fullName>
    </alternativeName>
</protein>
<evidence type="ECO:0000313" key="12">
    <source>
        <dbReference type="Proteomes" id="UP000005666"/>
    </source>
</evidence>
<dbReference type="GO" id="GO:0005739">
    <property type="term" value="C:mitochondrion"/>
    <property type="evidence" value="ECO:0007669"/>
    <property type="project" value="UniProtKB-SubCell"/>
</dbReference>
<evidence type="ECO:0000256" key="2">
    <source>
        <dbReference type="ARBA" id="ARBA00012616"/>
    </source>
</evidence>
<comment type="function">
    <text evidence="8">The glycine cleavage system catalyzes the degradation of glycine.</text>
</comment>
<dbReference type="GO" id="GO:0004047">
    <property type="term" value="F:aminomethyltransferase activity"/>
    <property type="evidence" value="ECO:0007669"/>
    <property type="project" value="UniProtKB-EC"/>
</dbReference>
<dbReference type="HOGENOM" id="CLU_007884_10_0_1"/>
<comment type="subunit">
    <text evidence="8">The glycine cleavage system is composed of four proteins: P, T, L and H.</text>
</comment>
<gene>
    <name evidence="11" type="primary">TPHA0M00880</name>
    <name evidence="11" type="ordered locus">TPHA_0M00880</name>
</gene>
<evidence type="ECO:0000256" key="6">
    <source>
        <dbReference type="ARBA" id="ARBA00047665"/>
    </source>
</evidence>
<dbReference type="SUPFAM" id="SSF101790">
    <property type="entry name" value="Aminomethyltransferase beta-barrel domain"/>
    <property type="match status" value="1"/>
</dbReference>
<accession>G8C0E8</accession>
<comment type="subcellular location">
    <subcellularLocation>
        <location evidence="8">Mitochondrion</location>
    </subcellularLocation>
</comment>
<evidence type="ECO:0000256" key="5">
    <source>
        <dbReference type="ARBA" id="ARBA00031395"/>
    </source>
</evidence>
<dbReference type="Gene3D" id="4.10.1250.10">
    <property type="entry name" value="Aminomethyltransferase fragment"/>
    <property type="match status" value="1"/>
</dbReference>
<keyword evidence="4 8" id="KW-0808">Transferase</keyword>
<evidence type="ECO:0000259" key="10">
    <source>
        <dbReference type="Pfam" id="PF08669"/>
    </source>
</evidence>
<sequence length="398" mass="44003">MSSFICKRFSSTSSQGLKKTALFDLHIELGATMVPFAGYSMPLLYKGQTHVESHKWTRTNAGVFDVSHMLQSSLQGEGSLKFLERITPTDFSLIKDHNASLSVFLNENGGIVDDTMITKVGADDFYIVNNAGCADRVKSFIPEQLSKSGYECEWKMIPDRSLLALQGPMSSKILQNILAPSQTLNSLSFGQRRLFKLFNGVEIQVARSGYTGEDGFEISMLDKDAVDFAKLILDNELTKPIGLAARDSLRLEAGLCLYGNELTESITPVEAALNWIISRSRRNLTDPNAIKFNGYEKIIDQLKNKSSKELRAAFKYTGRGPAARKGAKVYLPDKQTLIGTVTSGSASPSLNNINIGQVYVKNGYHKAGTELVVEIRGKFYPITIEKSPLVPTHYYRTS</sequence>
<evidence type="ECO:0000259" key="9">
    <source>
        <dbReference type="Pfam" id="PF01571"/>
    </source>
</evidence>
<evidence type="ECO:0000256" key="3">
    <source>
        <dbReference type="ARBA" id="ARBA00022576"/>
    </source>
</evidence>
<evidence type="ECO:0000256" key="7">
    <source>
        <dbReference type="PIRSR" id="PIRSR006487-1"/>
    </source>
</evidence>